<accession>A0A177FAQ7</accession>
<sequence>MASQSRPKVLMFDIGGVCVQSPFQAILEYEIENGIPKGYINYSIRELTPDGAWHKLERGEIPNDEDYFRLFKADLERADLWARFHREKLSITDPSKLPPVPNFDTKTLYWNMMTYSRNPDPWMYPALLKLQADGRYRLAALSNTTVYPEGHPFNNPSPVDVRDVFEIFVSSAHVGMRKPNRDIYEYALALMREKWGSDIQFHDIVFLDDIGENLKTARALGMRTIRVVLGKTKEAVQELEKITGLTLVGEPWSQDKAKL</sequence>
<dbReference type="OrthoDB" id="1694274at2759"/>
<dbReference type="SFLD" id="SFLDG01129">
    <property type="entry name" value="C1.5:_HAD__Beta-PGM__Phosphata"/>
    <property type="match status" value="1"/>
</dbReference>
<dbReference type="InterPro" id="IPR036412">
    <property type="entry name" value="HAD-like_sf"/>
</dbReference>
<dbReference type="Proteomes" id="UP000077002">
    <property type="component" value="Unassembled WGS sequence"/>
</dbReference>
<dbReference type="EMBL" id="LVKK01000034">
    <property type="protein sequence ID" value="OAG40319.1"/>
    <property type="molecule type" value="Genomic_DNA"/>
</dbReference>
<dbReference type="AlphaFoldDB" id="A0A177FAQ7"/>
<dbReference type="RefSeq" id="XP_022512271.1">
    <property type="nucleotide sequence ID" value="XM_022655379.1"/>
</dbReference>
<dbReference type="InterPro" id="IPR023214">
    <property type="entry name" value="HAD_sf"/>
</dbReference>
<dbReference type="InterPro" id="IPR023198">
    <property type="entry name" value="PGP-like_dom2"/>
</dbReference>
<comment type="caution">
    <text evidence="1">The sequence shown here is derived from an EMBL/GenBank/DDBJ whole genome shotgun (WGS) entry which is preliminary data.</text>
</comment>
<evidence type="ECO:0000313" key="2">
    <source>
        <dbReference type="Proteomes" id="UP000077002"/>
    </source>
</evidence>
<dbReference type="Gene3D" id="1.10.150.240">
    <property type="entry name" value="Putative phosphatase, domain 2"/>
    <property type="match status" value="1"/>
</dbReference>
<proteinExistence type="predicted"/>
<dbReference type="Gene3D" id="3.40.50.1000">
    <property type="entry name" value="HAD superfamily/HAD-like"/>
    <property type="match status" value="1"/>
</dbReference>
<reference evidence="1 2" key="1">
    <citation type="submission" date="2016-03" db="EMBL/GenBank/DDBJ databases">
        <title>Draft genome sequence of the Fonsecaea monophora CBS 269.37.</title>
        <authorList>
            <person name="Bombassaro A."/>
            <person name="Vinicius W.A."/>
            <person name="De Hoog S."/>
            <person name="Sun J."/>
            <person name="Souza E.M."/>
            <person name="Raittz R.T."/>
            <person name="Costa F."/>
            <person name="Leao A.C."/>
            <person name="Tadra-Sfeir M.Z."/>
            <person name="Baura V."/>
            <person name="Balsanelli E."/>
            <person name="Pedrosa F.O."/>
            <person name="Moreno L.F."/>
            <person name="Steffens M.B."/>
            <person name="Xi L."/>
            <person name="Bocca A.L."/>
            <person name="Felipe M.S."/>
            <person name="Teixeira M."/>
            <person name="Telles Filho F.Q."/>
            <person name="Azevedo C.M."/>
            <person name="Gomes R."/>
            <person name="Vicente V.A."/>
        </authorList>
    </citation>
    <scope>NUCLEOTIDE SEQUENCE [LARGE SCALE GENOMIC DNA]</scope>
    <source>
        <strain evidence="1 2">CBS 269.37</strain>
    </source>
</reference>
<dbReference type="SUPFAM" id="SSF56784">
    <property type="entry name" value="HAD-like"/>
    <property type="match status" value="1"/>
</dbReference>
<name>A0A177FAQ7_9EURO</name>
<keyword evidence="2" id="KW-1185">Reference proteome</keyword>
<dbReference type="PANTHER" id="PTHR47829">
    <property type="entry name" value="HYDROLASE, PUTATIVE (AFU_ORTHOLOGUE AFUA_1G12880)-RELATED"/>
    <property type="match status" value="1"/>
</dbReference>
<dbReference type="SFLD" id="SFLDS00003">
    <property type="entry name" value="Haloacid_Dehalogenase"/>
    <property type="match status" value="1"/>
</dbReference>
<protein>
    <submittedName>
        <fullName evidence="1">Uncharacterized protein</fullName>
    </submittedName>
</protein>
<dbReference type="PANTHER" id="PTHR47829:SF1">
    <property type="entry name" value="HAD FAMILY PHOSPHATASE"/>
    <property type="match status" value="1"/>
</dbReference>
<dbReference type="CDD" id="cd02603">
    <property type="entry name" value="HAD_sEH-N_like"/>
    <property type="match status" value="1"/>
</dbReference>
<dbReference type="InterPro" id="IPR052898">
    <property type="entry name" value="ACAD10-like"/>
</dbReference>
<dbReference type="GeneID" id="34600576"/>
<evidence type="ECO:0000313" key="1">
    <source>
        <dbReference type="EMBL" id="OAG40319.1"/>
    </source>
</evidence>
<organism evidence="1 2">
    <name type="scientific">Fonsecaea monophora</name>
    <dbReference type="NCBI Taxonomy" id="254056"/>
    <lineage>
        <taxon>Eukaryota</taxon>
        <taxon>Fungi</taxon>
        <taxon>Dikarya</taxon>
        <taxon>Ascomycota</taxon>
        <taxon>Pezizomycotina</taxon>
        <taxon>Eurotiomycetes</taxon>
        <taxon>Chaetothyriomycetidae</taxon>
        <taxon>Chaetothyriales</taxon>
        <taxon>Herpotrichiellaceae</taxon>
        <taxon>Fonsecaea</taxon>
    </lineage>
</organism>
<gene>
    <name evidence="1" type="ORF">AYO21_05410</name>
</gene>